<evidence type="ECO:0000256" key="1">
    <source>
        <dbReference type="SAM" id="Coils"/>
    </source>
</evidence>
<name>A0ABR1WJ12_9PEZI</name>
<protein>
    <recommendedName>
        <fullName evidence="5">RRM domain-containing protein</fullName>
    </recommendedName>
</protein>
<proteinExistence type="predicted"/>
<dbReference type="Proteomes" id="UP001446871">
    <property type="component" value="Unassembled WGS sequence"/>
</dbReference>
<sequence>MANDRPHPPGEPESRHGEARPDLVTYFSHGDQQGFKHVKDLFQLIRAEPDIFSPAARAHYVASINGLTTSQFHAVQQHRERNLHDLVQISESYPAGHANIVIALQRFRDAQRQLSRLEEQLADQLNECALDSRMHGSIRESPTSGRIIHDLLDDFSSSCTFRQQAPDLILFGHEPTKNQQSAQPTPVGAYASRTSPKKPALIIPAACAASPASRTPDDGIPLISTTEAPSHSQPEVLIPNEDLLDRLYDTERMRNQAIRTYAKHNGTIPPVFRYGIRYCPKLKLPLQAEQKRADYECRTVVISGLDIRAQLRDVLGAVRGGKVLRATLVQLGGISDTATAIVQFANWRDAHAYNEYANSHGVVFCGHKCSVDLANTPSYPISPASMKSLEQGFTRCIEIKKAPMQELGAFVNSLRRWFPRVKDALEDAVFDLGEHNLVLRFRDLDSAAKTYRLAKNCGALFPTLHTAIDFAADPCDGPFETLGKPQTMAKDELVRLTDLLGDPSWDIQNAYPDLDQAAGHIDHGDANPLPPVADRVSDHSSSHSLAQEGGRDEGARQIPTAHNALDDIAQDPDRMYTDKEYLELRGFTAFLKDQKEWSTNISYWMSRTRKDLKPQI</sequence>
<evidence type="ECO:0008006" key="5">
    <source>
        <dbReference type="Google" id="ProtNLM"/>
    </source>
</evidence>
<feature type="compositionally biased region" description="Polar residues" evidence="2">
    <location>
        <begin position="223"/>
        <end position="233"/>
    </location>
</feature>
<evidence type="ECO:0000256" key="2">
    <source>
        <dbReference type="SAM" id="MobiDB-lite"/>
    </source>
</evidence>
<evidence type="ECO:0000313" key="3">
    <source>
        <dbReference type="EMBL" id="KAK8082129.1"/>
    </source>
</evidence>
<dbReference type="SUPFAM" id="SSF54928">
    <property type="entry name" value="RNA-binding domain, RBD"/>
    <property type="match status" value="1"/>
</dbReference>
<feature type="region of interest" description="Disordered" evidence="2">
    <location>
        <begin position="210"/>
        <end position="234"/>
    </location>
</feature>
<reference evidence="3 4" key="1">
    <citation type="submission" date="2023-01" db="EMBL/GenBank/DDBJ databases">
        <title>Analysis of 21 Apiospora genomes using comparative genomics revels a genus with tremendous synthesis potential of carbohydrate active enzymes and secondary metabolites.</title>
        <authorList>
            <person name="Sorensen T."/>
        </authorList>
    </citation>
    <scope>NUCLEOTIDE SEQUENCE [LARGE SCALE GENOMIC DNA]</scope>
    <source>
        <strain evidence="3 4">CBS 83171</strain>
    </source>
</reference>
<keyword evidence="1" id="KW-0175">Coiled coil</keyword>
<evidence type="ECO:0000313" key="4">
    <source>
        <dbReference type="Proteomes" id="UP001446871"/>
    </source>
</evidence>
<accession>A0ABR1WJ12</accession>
<gene>
    <name evidence="3" type="ORF">PG996_000910</name>
</gene>
<feature type="region of interest" description="Disordered" evidence="2">
    <location>
        <begin position="517"/>
        <end position="557"/>
    </location>
</feature>
<keyword evidence="4" id="KW-1185">Reference proteome</keyword>
<dbReference type="EMBL" id="JAQQWM010000001">
    <property type="protein sequence ID" value="KAK8082129.1"/>
    <property type="molecule type" value="Genomic_DNA"/>
</dbReference>
<dbReference type="InterPro" id="IPR035979">
    <property type="entry name" value="RBD_domain_sf"/>
</dbReference>
<comment type="caution">
    <text evidence="3">The sequence shown here is derived from an EMBL/GenBank/DDBJ whole genome shotgun (WGS) entry which is preliminary data.</text>
</comment>
<feature type="region of interest" description="Disordered" evidence="2">
    <location>
        <begin position="174"/>
        <end position="193"/>
    </location>
</feature>
<organism evidence="3 4">
    <name type="scientific">Apiospora saccharicola</name>
    <dbReference type="NCBI Taxonomy" id="335842"/>
    <lineage>
        <taxon>Eukaryota</taxon>
        <taxon>Fungi</taxon>
        <taxon>Dikarya</taxon>
        <taxon>Ascomycota</taxon>
        <taxon>Pezizomycotina</taxon>
        <taxon>Sordariomycetes</taxon>
        <taxon>Xylariomycetidae</taxon>
        <taxon>Amphisphaeriales</taxon>
        <taxon>Apiosporaceae</taxon>
        <taxon>Apiospora</taxon>
    </lineage>
</organism>
<feature type="coiled-coil region" evidence="1">
    <location>
        <begin position="100"/>
        <end position="127"/>
    </location>
</feature>